<evidence type="ECO:0000256" key="3">
    <source>
        <dbReference type="ARBA" id="ARBA00012737"/>
    </source>
</evidence>
<comment type="caution">
    <text evidence="12">The sequence shown here is derived from an EMBL/GenBank/DDBJ whole genome shotgun (WGS) entry which is preliminary data.</text>
</comment>
<dbReference type="InterPro" id="IPR051786">
    <property type="entry name" value="ASN_synthetase/amidase"/>
</dbReference>
<feature type="domain" description="Glutamine amidotransferase type-2" evidence="11">
    <location>
        <begin position="2"/>
        <end position="213"/>
    </location>
</feature>
<dbReference type="GO" id="GO:0006529">
    <property type="term" value="P:asparagine biosynthetic process"/>
    <property type="evidence" value="ECO:0007669"/>
    <property type="project" value="UniProtKB-KW"/>
</dbReference>
<feature type="active site" description="For GATase activity" evidence="8">
    <location>
        <position position="2"/>
    </location>
</feature>
<evidence type="ECO:0000256" key="10">
    <source>
        <dbReference type="PIRSR" id="PIRSR001589-3"/>
    </source>
</evidence>
<proteinExistence type="inferred from homology"/>
<keyword evidence="8" id="KW-0061">Asparagine biosynthesis</keyword>
<dbReference type="PIRSF" id="PIRSF001589">
    <property type="entry name" value="Asn_synthetase_glu-h"/>
    <property type="match status" value="1"/>
</dbReference>
<feature type="binding site" evidence="9">
    <location>
        <position position="280"/>
    </location>
    <ligand>
        <name>ATP</name>
        <dbReference type="ChEBI" id="CHEBI:30616"/>
    </ligand>
</feature>
<evidence type="ECO:0000256" key="9">
    <source>
        <dbReference type="PIRSR" id="PIRSR001589-2"/>
    </source>
</evidence>
<evidence type="ECO:0000256" key="8">
    <source>
        <dbReference type="PIRSR" id="PIRSR001589-1"/>
    </source>
</evidence>
<evidence type="ECO:0000256" key="6">
    <source>
        <dbReference type="ARBA" id="ARBA00022962"/>
    </source>
</evidence>
<dbReference type="SUPFAM" id="SSF52402">
    <property type="entry name" value="Adenine nucleotide alpha hydrolases-like"/>
    <property type="match status" value="1"/>
</dbReference>
<dbReference type="PROSITE" id="PS51278">
    <property type="entry name" value="GATASE_TYPE_2"/>
    <property type="match status" value="1"/>
</dbReference>
<evidence type="ECO:0000256" key="5">
    <source>
        <dbReference type="ARBA" id="ARBA00022840"/>
    </source>
</evidence>
<feature type="binding site" evidence="9">
    <location>
        <begin position="353"/>
        <end position="354"/>
    </location>
    <ligand>
        <name>ATP</name>
        <dbReference type="ChEBI" id="CHEBI:30616"/>
    </ligand>
</feature>
<dbReference type="Proteomes" id="UP000177501">
    <property type="component" value="Unassembled WGS sequence"/>
</dbReference>
<dbReference type="GO" id="GO:0004066">
    <property type="term" value="F:asparagine synthase (glutamine-hydrolyzing) activity"/>
    <property type="evidence" value="ECO:0007669"/>
    <property type="project" value="UniProtKB-EC"/>
</dbReference>
<reference evidence="12 13" key="1">
    <citation type="journal article" date="2016" name="Nat. Commun.">
        <title>Thousands of microbial genomes shed light on interconnected biogeochemical processes in an aquifer system.</title>
        <authorList>
            <person name="Anantharaman K."/>
            <person name="Brown C.T."/>
            <person name="Hug L.A."/>
            <person name="Sharon I."/>
            <person name="Castelle C.J."/>
            <person name="Probst A.J."/>
            <person name="Thomas B.C."/>
            <person name="Singh A."/>
            <person name="Wilkins M.J."/>
            <person name="Karaoz U."/>
            <person name="Brodie E.L."/>
            <person name="Williams K.H."/>
            <person name="Hubbard S.S."/>
            <person name="Banfield J.F."/>
        </authorList>
    </citation>
    <scope>NUCLEOTIDE SEQUENCE [LARGE SCALE GENOMIC DNA]</scope>
</reference>
<sequence>MCGIAGYVDFESTTNPVVLDAMTEEIIYRGPDSSGKYFNKDKSVGLGIRRLSIIDLSTGDQPIKNEDGSVTVVFNGEIYGYKNLRDRLINKGHKLKTKSDTEVLVHLYEEYGEEMVGLLNGMFAFAIWDEKKQKLFLARDRSGIKPLYYYPTKKKILFGSEPKTILKYPKIIKKINEEALSSYFYLGYVLGEKSIYKNVSKLLPGHYLIFDRNGLRIKKYFELKTDKNVQGLSLDVLLGKSVEKQLIADVPVGVFLSGGLDSSLIAYYISKFKKLKSFSIGFSEPGFDESKHAYYVAKMLGTEHYSEEFAPRDVVNSFDDIMSKLDEPFADASIFPTYKVSKLAKRYVKVALSGDGGDELFGGYPTYQAHIMAKYLEVLPLINYDLLLNFLDYLPEFLLKFLPTTFKDYPKKKLAKIVLMGLKKKDTFERHLYWMRTFFLGEREVFKHSGSKLTLKNDDMEAIYSKVSSKAGQLIDFHTYLPDDFFFKVDRASMYNSLEVRVPFLDNDVVDYAFSTKDPHVNLFQTKIQLRKLLNEKLPDIARRPKKGFGIPLEKWLRGDLKELAYSMLTRKALYKFIDEKKVKRLWKQHQSLANNNAGVLWQLIIFSGWLNYWY</sequence>
<keyword evidence="8" id="KW-0028">Amino-acid biosynthesis</keyword>
<feature type="binding site" evidence="9">
    <location>
        <position position="100"/>
    </location>
    <ligand>
        <name>L-glutamine</name>
        <dbReference type="ChEBI" id="CHEBI:58359"/>
    </ligand>
</feature>
<accession>A0A1F8B841</accession>
<dbReference type="Gene3D" id="3.60.20.10">
    <property type="entry name" value="Glutamine Phosphoribosylpyrophosphate, subunit 1, domain 1"/>
    <property type="match status" value="1"/>
</dbReference>
<dbReference type="InterPro" id="IPR006426">
    <property type="entry name" value="Asn_synth_AEB"/>
</dbReference>
<feature type="site" description="Important for beta-aspartyl-AMP intermediate formation" evidence="10">
    <location>
        <position position="355"/>
    </location>
</feature>
<dbReference type="CDD" id="cd00712">
    <property type="entry name" value="AsnB"/>
    <property type="match status" value="1"/>
</dbReference>
<dbReference type="SUPFAM" id="SSF56235">
    <property type="entry name" value="N-terminal nucleophile aminohydrolases (Ntn hydrolases)"/>
    <property type="match status" value="1"/>
</dbReference>
<keyword evidence="5 9" id="KW-0067">ATP-binding</keyword>
<protein>
    <recommendedName>
        <fullName evidence="3">asparagine synthase (glutamine-hydrolyzing)</fullName>
        <ecNumber evidence="3">6.3.5.4</ecNumber>
    </recommendedName>
</protein>
<dbReference type="NCBIfam" id="TIGR01536">
    <property type="entry name" value="asn_synth_AEB"/>
    <property type="match status" value="1"/>
</dbReference>
<dbReference type="STRING" id="1802514.A2955_04045"/>
<dbReference type="AlphaFoldDB" id="A0A1F8B841"/>
<name>A0A1F8B841_9BACT</name>
<dbReference type="CDD" id="cd01991">
    <property type="entry name" value="Asn_synthase_B_C"/>
    <property type="match status" value="1"/>
</dbReference>
<dbReference type="InterPro" id="IPR017932">
    <property type="entry name" value="GATase_2_dom"/>
</dbReference>
<comment type="similarity">
    <text evidence="2">Belongs to the asparagine synthetase family.</text>
</comment>
<evidence type="ECO:0000256" key="2">
    <source>
        <dbReference type="ARBA" id="ARBA00005752"/>
    </source>
</evidence>
<dbReference type="EMBL" id="MGHA01000020">
    <property type="protein sequence ID" value="OGM60206.1"/>
    <property type="molecule type" value="Genomic_DNA"/>
</dbReference>
<dbReference type="PANTHER" id="PTHR43284">
    <property type="entry name" value="ASPARAGINE SYNTHETASE (GLUTAMINE-HYDROLYZING)"/>
    <property type="match status" value="1"/>
</dbReference>
<dbReference type="Gene3D" id="3.40.50.620">
    <property type="entry name" value="HUPs"/>
    <property type="match status" value="1"/>
</dbReference>
<dbReference type="Pfam" id="PF00733">
    <property type="entry name" value="Asn_synthase"/>
    <property type="match status" value="1"/>
</dbReference>
<evidence type="ECO:0000313" key="13">
    <source>
        <dbReference type="Proteomes" id="UP000177501"/>
    </source>
</evidence>
<gene>
    <name evidence="12" type="ORF">A2955_04045</name>
</gene>
<dbReference type="InterPro" id="IPR029055">
    <property type="entry name" value="Ntn_hydrolases_N"/>
</dbReference>
<comment type="catalytic activity">
    <reaction evidence="7">
        <text>L-aspartate + L-glutamine + ATP + H2O = L-asparagine + L-glutamate + AMP + diphosphate + H(+)</text>
        <dbReference type="Rhea" id="RHEA:12228"/>
        <dbReference type="ChEBI" id="CHEBI:15377"/>
        <dbReference type="ChEBI" id="CHEBI:15378"/>
        <dbReference type="ChEBI" id="CHEBI:29985"/>
        <dbReference type="ChEBI" id="CHEBI:29991"/>
        <dbReference type="ChEBI" id="CHEBI:30616"/>
        <dbReference type="ChEBI" id="CHEBI:33019"/>
        <dbReference type="ChEBI" id="CHEBI:58048"/>
        <dbReference type="ChEBI" id="CHEBI:58359"/>
        <dbReference type="ChEBI" id="CHEBI:456215"/>
        <dbReference type="EC" id="6.3.5.4"/>
    </reaction>
</comment>
<dbReference type="GO" id="GO:0005524">
    <property type="term" value="F:ATP binding"/>
    <property type="evidence" value="ECO:0007669"/>
    <property type="project" value="UniProtKB-KW"/>
</dbReference>
<organism evidence="12 13">
    <name type="scientific">Candidatus Woesebacteria bacterium RIFCSPLOWO2_01_FULL_37_19</name>
    <dbReference type="NCBI Taxonomy" id="1802514"/>
    <lineage>
        <taxon>Bacteria</taxon>
        <taxon>Candidatus Woeseibacteriota</taxon>
    </lineage>
</organism>
<comment type="pathway">
    <text evidence="1">Amino-acid biosynthesis; L-asparagine biosynthesis; L-asparagine from L-aspartate (L-Gln route): step 1/1.</text>
</comment>
<dbReference type="PANTHER" id="PTHR43284:SF1">
    <property type="entry name" value="ASPARAGINE SYNTHETASE"/>
    <property type="match status" value="1"/>
</dbReference>
<evidence type="ECO:0000259" key="11">
    <source>
        <dbReference type="PROSITE" id="PS51278"/>
    </source>
</evidence>
<evidence type="ECO:0000256" key="4">
    <source>
        <dbReference type="ARBA" id="ARBA00022741"/>
    </source>
</evidence>
<keyword evidence="6 8" id="KW-0315">Glutamine amidotransferase</keyword>
<dbReference type="Pfam" id="PF13537">
    <property type="entry name" value="GATase_7"/>
    <property type="match status" value="1"/>
</dbReference>
<dbReference type="InterPro" id="IPR033738">
    <property type="entry name" value="AsnB_N"/>
</dbReference>
<dbReference type="GO" id="GO:0005829">
    <property type="term" value="C:cytosol"/>
    <property type="evidence" value="ECO:0007669"/>
    <property type="project" value="TreeGrafter"/>
</dbReference>
<dbReference type="EC" id="6.3.5.4" evidence="3"/>
<keyword evidence="4 9" id="KW-0547">Nucleotide-binding</keyword>
<evidence type="ECO:0000256" key="7">
    <source>
        <dbReference type="ARBA" id="ARBA00048741"/>
    </source>
</evidence>
<dbReference type="InterPro" id="IPR014729">
    <property type="entry name" value="Rossmann-like_a/b/a_fold"/>
</dbReference>
<evidence type="ECO:0000256" key="1">
    <source>
        <dbReference type="ARBA" id="ARBA00005187"/>
    </source>
</evidence>
<dbReference type="InterPro" id="IPR001962">
    <property type="entry name" value="Asn_synthase"/>
</dbReference>
<evidence type="ECO:0000313" key="12">
    <source>
        <dbReference type="EMBL" id="OGM60206.1"/>
    </source>
</evidence>